<dbReference type="InterPro" id="IPR011055">
    <property type="entry name" value="Dup_hybrid_motif"/>
</dbReference>
<proteinExistence type="predicted"/>
<sequence length="224" mass="25314">MRFIWPLDSHVISRDFYYRGSIYIGGQHMAIDLPATSGTPIKAVAAGKVVAAGFSDINGNYVDIGHDAGWRTKYRHLMEPANVYMGAAVSQGQVIGKVGSTGWSTGPHLHFDLWNASRQSSEAVYKAGVWAHDPVLYLGLEEEEMVTEERIRELLEATIRHSNQQFADEVNHLIRQSHINRDRRQAELEYKLRKHEEAGEGAASEARMRTIAREEDNRLEVTKR</sequence>
<dbReference type="GO" id="GO:0004222">
    <property type="term" value="F:metalloendopeptidase activity"/>
    <property type="evidence" value="ECO:0007669"/>
    <property type="project" value="TreeGrafter"/>
</dbReference>
<dbReference type="AlphaFoldDB" id="A0A0F9P157"/>
<dbReference type="InterPro" id="IPR050570">
    <property type="entry name" value="Cell_wall_metabolism_enzyme"/>
</dbReference>
<dbReference type="Gene3D" id="2.70.70.10">
    <property type="entry name" value="Glucose Permease (Domain IIA)"/>
    <property type="match status" value="1"/>
</dbReference>
<reference evidence="3" key="1">
    <citation type="journal article" date="2015" name="Nature">
        <title>Complex archaea that bridge the gap between prokaryotes and eukaryotes.</title>
        <authorList>
            <person name="Spang A."/>
            <person name="Saw J.H."/>
            <person name="Jorgensen S.L."/>
            <person name="Zaremba-Niedzwiedzka K."/>
            <person name="Martijn J."/>
            <person name="Lind A.E."/>
            <person name="van Eijk R."/>
            <person name="Schleper C."/>
            <person name="Guy L."/>
            <person name="Ettema T.J."/>
        </authorList>
    </citation>
    <scope>NUCLEOTIDE SEQUENCE</scope>
</reference>
<evidence type="ECO:0000313" key="3">
    <source>
        <dbReference type="EMBL" id="KKM94795.1"/>
    </source>
</evidence>
<comment type="caution">
    <text evidence="3">The sequence shown here is derived from an EMBL/GenBank/DDBJ whole genome shotgun (WGS) entry which is preliminary data.</text>
</comment>
<accession>A0A0F9P157</accession>
<dbReference type="PANTHER" id="PTHR21666:SF270">
    <property type="entry name" value="MUREIN HYDROLASE ACTIVATOR ENVC"/>
    <property type="match status" value="1"/>
</dbReference>
<dbReference type="PANTHER" id="PTHR21666">
    <property type="entry name" value="PEPTIDASE-RELATED"/>
    <property type="match status" value="1"/>
</dbReference>
<dbReference type="InterPro" id="IPR016047">
    <property type="entry name" value="M23ase_b-sheet_dom"/>
</dbReference>
<feature type="domain" description="M23ase beta-sheet core" evidence="2">
    <location>
        <begin position="27"/>
        <end position="118"/>
    </location>
</feature>
<dbReference type="Pfam" id="PF01551">
    <property type="entry name" value="Peptidase_M23"/>
    <property type="match status" value="1"/>
</dbReference>
<feature type="region of interest" description="Disordered" evidence="1">
    <location>
        <begin position="195"/>
        <end position="224"/>
    </location>
</feature>
<dbReference type="EMBL" id="LAZR01006093">
    <property type="protein sequence ID" value="KKM94795.1"/>
    <property type="molecule type" value="Genomic_DNA"/>
</dbReference>
<dbReference type="SUPFAM" id="SSF51261">
    <property type="entry name" value="Duplicated hybrid motif"/>
    <property type="match status" value="1"/>
</dbReference>
<evidence type="ECO:0000256" key="1">
    <source>
        <dbReference type="SAM" id="MobiDB-lite"/>
    </source>
</evidence>
<gene>
    <name evidence="3" type="ORF">LCGC14_1194740</name>
</gene>
<name>A0A0F9P157_9ZZZZ</name>
<dbReference type="CDD" id="cd12797">
    <property type="entry name" value="M23_peptidase"/>
    <property type="match status" value="1"/>
</dbReference>
<protein>
    <recommendedName>
        <fullName evidence="2">M23ase beta-sheet core domain-containing protein</fullName>
    </recommendedName>
</protein>
<evidence type="ECO:0000259" key="2">
    <source>
        <dbReference type="Pfam" id="PF01551"/>
    </source>
</evidence>
<feature type="compositionally biased region" description="Basic and acidic residues" evidence="1">
    <location>
        <begin position="206"/>
        <end position="224"/>
    </location>
</feature>
<organism evidence="3">
    <name type="scientific">marine sediment metagenome</name>
    <dbReference type="NCBI Taxonomy" id="412755"/>
    <lineage>
        <taxon>unclassified sequences</taxon>
        <taxon>metagenomes</taxon>
        <taxon>ecological metagenomes</taxon>
    </lineage>
</organism>